<gene>
    <name evidence="1" type="ORF">ACFPH6_16505</name>
</gene>
<evidence type="ECO:0000313" key="1">
    <source>
        <dbReference type="EMBL" id="MFC4466107.1"/>
    </source>
</evidence>
<protein>
    <submittedName>
        <fullName evidence="1">Uncharacterized protein</fullName>
    </submittedName>
</protein>
<name>A0ABV8YLF6_9ACTN</name>
<dbReference type="EMBL" id="JBHSFG010000028">
    <property type="protein sequence ID" value="MFC4466107.1"/>
    <property type="molecule type" value="Genomic_DNA"/>
</dbReference>
<keyword evidence="2" id="KW-1185">Reference proteome</keyword>
<reference evidence="2" key="1">
    <citation type="journal article" date="2019" name="Int. J. Syst. Evol. Microbiol.">
        <title>The Global Catalogue of Microorganisms (GCM) 10K type strain sequencing project: providing services to taxonomists for standard genome sequencing and annotation.</title>
        <authorList>
            <consortium name="The Broad Institute Genomics Platform"/>
            <consortium name="The Broad Institute Genome Sequencing Center for Infectious Disease"/>
            <person name="Wu L."/>
            <person name="Ma J."/>
        </authorList>
    </citation>
    <scope>NUCLEOTIDE SEQUENCE [LARGE SCALE GENOMIC DNA]</scope>
    <source>
        <strain evidence="2">DT43</strain>
    </source>
</reference>
<dbReference type="RefSeq" id="WP_386342514.1">
    <property type="nucleotide sequence ID" value="NZ_JBHSFG010000028.1"/>
</dbReference>
<dbReference type="Proteomes" id="UP001596012">
    <property type="component" value="Unassembled WGS sequence"/>
</dbReference>
<evidence type="ECO:0000313" key="2">
    <source>
        <dbReference type="Proteomes" id="UP001596012"/>
    </source>
</evidence>
<accession>A0ABV8YLF6</accession>
<comment type="caution">
    <text evidence="1">The sequence shown here is derived from an EMBL/GenBank/DDBJ whole genome shotgun (WGS) entry which is preliminary data.</text>
</comment>
<sequence length="411" mass="46499">MSKRSEPFVVMMTLDRETSSVVLTRSDGKEARQPMGQSPFESTSLLSRLHYSPALGGLLAVTCKGEDIAFELPARDRRDQLEGRLVVYLDQNMWRPVSEALHGGATVESKDRDAADQLAEWVRNRRIVLPASAGHYHETTKWSLADKRYRLGLTILQLSRGWQMRDPLQVRRDEIDGMFRGWLSQGDDVRAASVFTLAPNSLHSASRMTPYTPPSDFSFDDAFRLVSLTSASAYIDVMLDTERVEPGPEPGWVQSNQQFSDWLDGQNWDSQQKRRSIDAFLFADLQRDLAEGAHATGLSPQDLQRWGQKQPMDCLSTLPATGLYREMLHNRHLNKGTTWQRNDLTDMLYLSCAAGYADFVVCERHMREPLERGVRRLGLRTKVFRRLSEVIPALRAALGEGSSRTDPAAEQ</sequence>
<proteinExistence type="predicted"/>
<organism evidence="1 2">
    <name type="scientific">Streptomyces xiangluensis</name>
    <dbReference type="NCBI Taxonomy" id="2665720"/>
    <lineage>
        <taxon>Bacteria</taxon>
        <taxon>Bacillati</taxon>
        <taxon>Actinomycetota</taxon>
        <taxon>Actinomycetes</taxon>
        <taxon>Kitasatosporales</taxon>
        <taxon>Streptomycetaceae</taxon>
        <taxon>Streptomyces</taxon>
    </lineage>
</organism>